<dbReference type="AlphaFoldDB" id="A0A8T0UWA4"/>
<sequence length="130" mass="13806">MDSKINPTKRVDQVNLHLLEQMREGQRSTGAYQGGAGAAPVAPGRTAGDAALLGSGAALLWLAPPHGRRRRVVGVETGGPVARTRIAGNATGAPVAHARTAGNACARMEADGHLLRHVHERKHWRSDWRS</sequence>
<proteinExistence type="predicted"/>
<gene>
    <name evidence="1" type="ORF">PVAP13_3KG203100</name>
</gene>
<organism evidence="1 2">
    <name type="scientific">Panicum virgatum</name>
    <name type="common">Blackwell switchgrass</name>
    <dbReference type="NCBI Taxonomy" id="38727"/>
    <lineage>
        <taxon>Eukaryota</taxon>
        <taxon>Viridiplantae</taxon>
        <taxon>Streptophyta</taxon>
        <taxon>Embryophyta</taxon>
        <taxon>Tracheophyta</taxon>
        <taxon>Spermatophyta</taxon>
        <taxon>Magnoliopsida</taxon>
        <taxon>Liliopsida</taxon>
        <taxon>Poales</taxon>
        <taxon>Poaceae</taxon>
        <taxon>PACMAD clade</taxon>
        <taxon>Panicoideae</taxon>
        <taxon>Panicodae</taxon>
        <taxon>Paniceae</taxon>
        <taxon>Panicinae</taxon>
        <taxon>Panicum</taxon>
        <taxon>Panicum sect. Hiantes</taxon>
    </lineage>
</organism>
<evidence type="ECO:0000313" key="1">
    <source>
        <dbReference type="EMBL" id="KAG2625244.1"/>
    </source>
</evidence>
<accession>A0A8T0UWA4</accession>
<dbReference type="Proteomes" id="UP000823388">
    <property type="component" value="Chromosome 3K"/>
</dbReference>
<name>A0A8T0UWA4_PANVG</name>
<reference evidence="1" key="1">
    <citation type="submission" date="2020-05" db="EMBL/GenBank/DDBJ databases">
        <title>WGS assembly of Panicum virgatum.</title>
        <authorList>
            <person name="Lovell J.T."/>
            <person name="Jenkins J."/>
            <person name="Shu S."/>
            <person name="Juenger T.E."/>
            <person name="Schmutz J."/>
        </authorList>
    </citation>
    <scope>NUCLEOTIDE SEQUENCE</scope>
    <source>
        <strain evidence="1">AP13</strain>
    </source>
</reference>
<dbReference type="EMBL" id="CM029041">
    <property type="protein sequence ID" value="KAG2625244.1"/>
    <property type="molecule type" value="Genomic_DNA"/>
</dbReference>
<comment type="caution">
    <text evidence="1">The sequence shown here is derived from an EMBL/GenBank/DDBJ whole genome shotgun (WGS) entry which is preliminary data.</text>
</comment>
<protein>
    <submittedName>
        <fullName evidence="1">Uncharacterized protein</fullName>
    </submittedName>
</protein>
<evidence type="ECO:0000313" key="2">
    <source>
        <dbReference type="Proteomes" id="UP000823388"/>
    </source>
</evidence>
<keyword evidence="2" id="KW-1185">Reference proteome</keyword>